<dbReference type="InterPro" id="IPR027417">
    <property type="entry name" value="P-loop_NTPase"/>
</dbReference>
<evidence type="ECO:0008006" key="3">
    <source>
        <dbReference type="Google" id="ProtNLM"/>
    </source>
</evidence>
<sequence length="311" mass="34887">MSGGDEQTLRARLERLLAADLTKVSESAPLSVRARQLAKQYDPTSSMQPVLRTVHHFACTGGTLLGKCIAVMPCVRLLSEVDPLSTMTRLRAFAPMDLAGLAAMSSRPLDDAGLVRIFLAGLDVLARDSRLEGRDLVLRDHSHSHFCFGDMRFDRPSLRDILTPHYPLLSLLWVRHPLDSFLSLVRQNWVRFEPATIEEYAGRYNMFLDHYAELDVLRYEDFVTAPESSMQRVCSILQLAYNPDFQALFPARSLSGDSGRSGSVISLRPRRDIPDGVRNMLADAPAYRRLCLRLGYAPDADSPPILEQDSR</sequence>
<accession>A0A0H5D1J8</accession>
<protein>
    <recommendedName>
        <fullName evidence="3">Sulfotransferase family protein</fullName>
    </recommendedName>
</protein>
<dbReference type="EMBL" id="CVRL01000018">
    <property type="protein sequence ID" value="CRL10899.1"/>
    <property type="molecule type" value="Genomic_DNA"/>
</dbReference>
<keyword evidence="2" id="KW-1185">Reference proteome</keyword>
<evidence type="ECO:0000313" key="1">
    <source>
        <dbReference type="EMBL" id="CRL10899.1"/>
    </source>
</evidence>
<gene>
    <name evidence="1" type="ORF">NIT7321_01747</name>
</gene>
<organism evidence="1 2">
    <name type="scientific">Phaeobacter italicus</name>
    <dbReference type="NCBI Taxonomy" id="481446"/>
    <lineage>
        <taxon>Bacteria</taxon>
        <taxon>Pseudomonadati</taxon>
        <taxon>Pseudomonadota</taxon>
        <taxon>Alphaproteobacteria</taxon>
        <taxon>Rhodobacterales</taxon>
        <taxon>Roseobacteraceae</taxon>
        <taxon>Phaeobacter</taxon>
    </lineage>
</organism>
<reference evidence="2" key="1">
    <citation type="submission" date="2015-05" db="EMBL/GenBank/DDBJ databases">
        <authorList>
            <person name="Rodrigo-Torres Lidia"/>
            <person name="Arahal R.David."/>
        </authorList>
    </citation>
    <scope>NUCLEOTIDE SEQUENCE [LARGE SCALE GENOMIC DNA]</scope>
    <source>
        <strain evidence="2">CECT 7321</strain>
    </source>
</reference>
<dbReference type="RefSeq" id="WP_131724087.1">
    <property type="nucleotide sequence ID" value="NZ_CVRL01000018.1"/>
</dbReference>
<dbReference type="Gene3D" id="3.40.50.300">
    <property type="entry name" value="P-loop containing nucleotide triphosphate hydrolases"/>
    <property type="match status" value="1"/>
</dbReference>
<proteinExistence type="predicted"/>
<dbReference type="SUPFAM" id="SSF52540">
    <property type="entry name" value="P-loop containing nucleoside triphosphate hydrolases"/>
    <property type="match status" value="1"/>
</dbReference>
<evidence type="ECO:0000313" key="2">
    <source>
        <dbReference type="Proteomes" id="UP000043764"/>
    </source>
</evidence>
<dbReference type="Proteomes" id="UP000043764">
    <property type="component" value="Unassembled WGS sequence"/>
</dbReference>
<name>A0A0H5D1J8_9RHOB</name>
<dbReference type="AlphaFoldDB" id="A0A0H5D1J8"/>